<accession>A0A0C9ZHR8</accession>
<dbReference type="Gene3D" id="3.50.50.60">
    <property type="entry name" value="FAD/NAD(P)-binding domain"/>
    <property type="match status" value="2"/>
</dbReference>
<evidence type="ECO:0000256" key="1">
    <source>
        <dbReference type="ARBA" id="ARBA00001974"/>
    </source>
</evidence>
<feature type="domain" description="FAD-binding" evidence="5">
    <location>
        <begin position="7"/>
        <end position="184"/>
    </location>
</feature>
<evidence type="ECO:0000313" key="6">
    <source>
        <dbReference type="EMBL" id="KIK19528.1"/>
    </source>
</evidence>
<dbReference type="GO" id="GO:0016709">
    <property type="term" value="F:oxidoreductase activity, acting on paired donors, with incorporation or reduction of molecular oxygen, NAD(P)H as one donor, and incorporation of one atom of oxygen"/>
    <property type="evidence" value="ECO:0007669"/>
    <property type="project" value="UniProtKB-ARBA"/>
</dbReference>
<dbReference type="PANTHER" id="PTHR43004:SF19">
    <property type="entry name" value="BINDING MONOOXYGENASE, PUTATIVE (JCVI)-RELATED"/>
    <property type="match status" value="1"/>
</dbReference>
<dbReference type="InterPro" id="IPR036188">
    <property type="entry name" value="FAD/NAD-bd_sf"/>
</dbReference>
<dbReference type="Pfam" id="PF01494">
    <property type="entry name" value="FAD_binding_3"/>
    <property type="match status" value="2"/>
</dbReference>
<evidence type="ECO:0000256" key="3">
    <source>
        <dbReference type="ARBA" id="ARBA00022827"/>
    </source>
</evidence>
<keyword evidence="4" id="KW-0560">Oxidoreductase</keyword>
<protein>
    <recommendedName>
        <fullName evidence="5">FAD-binding domain-containing protein</fullName>
    </recommendedName>
</protein>
<organism evidence="6 7">
    <name type="scientific">Pisolithus microcarpus 441</name>
    <dbReference type="NCBI Taxonomy" id="765257"/>
    <lineage>
        <taxon>Eukaryota</taxon>
        <taxon>Fungi</taxon>
        <taxon>Dikarya</taxon>
        <taxon>Basidiomycota</taxon>
        <taxon>Agaricomycotina</taxon>
        <taxon>Agaricomycetes</taxon>
        <taxon>Agaricomycetidae</taxon>
        <taxon>Boletales</taxon>
        <taxon>Sclerodermatineae</taxon>
        <taxon>Pisolithaceae</taxon>
        <taxon>Pisolithus</taxon>
    </lineage>
</organism>
<dbReference type="InterPro" id="IPR050641">
    <property type="entry name" value="RIFMO-like"/>
</dbReference>
<dbReference type="EMBL" id="KN833782">
    <property type="protein sequence ID" value="KIK19528.1"/>
    <property type="molecule type" value="Genomic_DNA"/>
</dbReference>
<dbReference type="PRINTS" id="PR00420">
    <property type="entry name" value="RNGMNOXGNASE"/>
</dbReference>
<name>A0A0C9ZHR8_9AGAM</name>
<reference evidence="7" key="2">
    <citation type="submission" date="2015-01" db="EMBL/GenBank/DDBJ databases">
        <title>Evolutionary Origins and Diversification of the Mycorrhizal Mutualists.</title>
        <authorList>
            <consortium name="DOE Joint Genome Institute"/>
            <consortium name="Mycorrhizal Genomics Consortium"/>
            <person name="Kohler A."/>
            <person name="Kuo A."/>
            <person name="Nagy L.G."/>
            <person name="Floudas D."/>
            <person name="Copeland A."/>
            <person name="Barry K.W."/>
            <person name="Cichocki N."/>
            <person name="Veneault-Fourrey C."/>
            <person name="LaButti K."/>
            <person name="Lindquist E.A."/>
            <person name="Lipzen A."/>
            <person name="Lundell T."/>
            <person name="Morin E."/>
            <person name="Murat C."/>
            <person name="Riley R."/>
            <person name="Ohm R."/>
            <person name="Sun H."/>
            <person name="Tunlid A."/>
            <person name="Henrissat B."/>
            <person name="Grigoriev I.V."/>
            <person name="Hibbett D.S."/>
            <person name="Martin F."/>
        </authorList>
    </citation>
    <scope>NUCLEOTIDE SEQUENCE [LARGE SCALE GENOMIC DNA]</scope>
    <source>
        <strain evidence="7">441</strain>
    </source>
</reference>
<proteinExistence type="predicted"/>
<evidence type="ECO:0000313" key="7">
    <source>
        <dbReference type="Proteomes" id="UP000054018"/>
    </source>
</evidence>
<keyword evidence="7" id="KW-1185">Reference proteome</keyword>
<keyword evidence="3" id="KW-0274">FAD</keyword>
<dbReference type="GO" id="GO:0071949">
    <property type="term" value="F:FAD binding"/>
    <property type="evidence" value="ECO:0007669"/>
    <property type="project" value="InterPro"/>
</dbReference>
<keyword evidence="2" id="KW-0285">Flavoprotein</keyword>
<feature type="domain" description="FAD-binding" evidence="5">
    <location>
        <begin position="333"/>
        <end position="377"/>
    </location>
</feature>
<dbReference type="Proteomes" id="UP000054018">
    <property type="component" value="Unassembled WGS sequence"/>
</dbReference>
<sequence>MSLPRNTTVLIVGAGPTGLATALSLVHHGFKDFVIVDALVKGDNTSRAIVVHAATLEALDTIGCADELISKGTKTTRMNLGTRTAVLTYPQFEGLKSYTRYPFGLVIPQTFTEHILWAKLASFGVTVHRPHKVVGMRVNAADGNLADVTLEDGQVITTRYVIAADGAHSTIRTIAGITFADPKNRSGEDTPVLAQLAQADVTFNTPDLDSFNFRGVMSPNSFFLCVPLPWTFSEYLAKETGKHIEGRIFRVGSGVPLEEGSIPHSPSKEYMQDLIDRFGPPGLSSNPTVNPSGKGVHIKDMIWCTRFRTHSAIADTFFTRFSSGHSSEPEGPAVLLVGDAAHIHSPAGGQGMNLGLRDAVFLGEVLVKHIKATESTTLPEADRILTDFVTERRARALEVIGLTKDILAIAGVKDEIFAWWLPISKVTVRDWAIWILGKLWFVRRQAAWNVSGLGHR</sequence>
<comment type="cofactor">
    <cofactor evidence="1">
        <name>FAD</name>
        <dbReference type="ChEBI" id="CHEBI:57692"/>
    </cofactor>
</comment>
<evidence type="ECO:0000256" key="4">
    <source>
        <dbReference type="ARBA" id="ARBA00023002"/>
    </source>
</evidence>
<dbReference type="STRING" id="765257.A0A0C9ZHR8"/>
<gene>
    <name evidence="6" type="ORF">PISMIDRAFT_107428</name>
</gene>
<dbReference type="HOGENOM" id="CLU_009665_20_0_1"/>
<dbReference type="InterPro" id="IPR002938">
    <property type="entry name" value="FAD-bd"/>
</dbReference>
<reference evidence="6 7" key="1">
    <citation type="submission" date="2014-04" db="EMBL/GenBank/DDBJ databases">
        <authorList>
            <consortium name="DOE Joint Genome Institute"/>
            <person name="Kuo A."/>
            <person name="Kohler A."/>
            <person name="Costa M.D."/>
            <person name="Nagy L.G."/>
            <person name="Floudas D."/>
            <person name="Copeland A."/>
            <person name="Barry K.W."/>
            <person name="Cichocki N."/>
            <person name="Veneault-Fourrey C."/>
            <person name="LaButti K."/>
            <person name="Lindquist E.A."/>
            <person name="Lipzen A."/>
            <person name="Lundell T."/>
            <person name="Morin E."/>
            <person name="Murat C."/>
            <person name="Sun H."/>
            <person name="Tunlid A."/>
            <person name="Henrissat B."/>
            <person name="Grigoriev I.V."/>
            <person name="Hibbett D.S."/>
            <person name="Martin F."/>
            <person name="Nordberg H.P."/>
            <person name="Cantor M.N."/>
            <person name="Hua S.X."/>
        </authorList>
    </citation>
    <scope>NUCLEOTIDE SEQUENCE [LARGE SCALE GENOMIC DNA]</scope>
    <source>
        <strain evidence="6 7">441</strain>
    </source>
</reference>
<evidence type="ECO:0000259" key="5">
    <source>
        <dbReference type="Pfam" id="PF01494"/>
    </source>
</evidence>
<dbReference type="PANTHER" id="PTHR43004">
    <property type="entry name" value="TRK SYSTEM POTASSIUM UPTAKE PROTEIN"/>
    <property type="match status" value="1"/>
</dbReference>
<dbReference type="SUPFAM" id="SSF51905">
    <property type="entry name" value="FAD/NAD(P)-binding domain"/>
    <property type="match status" value="1"/>
</dbReference>
<dbReference type="AlphaFoldDB" id="A0A0C9ZHR8"/>
<evidence type="ECO:0000256" key="2">
    <source>
        <dbReference type="ARBA" id="ARBA00022630"/>
    </source>
</evidence>
<dbReference type="OrthoDB" id="10016252at2759"/>